<dbReference type="Pfam" id="PF00071">
    <property type="entry name" value="Ras"/>
    <property type="match status" value="1"/>
</dbReference>
<feature type="non-terminal residue" evidence="2">
    <location>
        <position position="98"/>
    </location>
</feature>
<dbReference type="GO" id="GO:0005525">
    <property type="term" value="F:GTP binding"/>
    <property type="evidence" value="ECO:0007669"/>
    <property type="project" value="InterPro"/>
</dbReference>
<dbReference type="AlphaFoldDB" id="A0A4U0XAC9"/>
<evidence type="ECO:0000313" key="2">
    <source>
        <dbReference type="EMBL" id="TKA73624.1"/>
    </source>
</evidence>
<feature type="domain" description="Miro" evidence="1">
    <location>
        <begin position="1"/>
        <end position="98"/>
    </location>
</feature>
<evidence type="ECO:0000313" key="3">
    <source>
        <dbReference type="Proteomes" id="UP000308768"/>
    </source>
</evidence>
<dbReference type="PROSITE" id="PS51423">
    <property type="entry name" value="MIRO"/>
    <property type="match status" value="1"/>
</dbReference>
<dbReference type="OrthoDB" id="10020961at2759"/>
<dbReference type="Proteomes" id="UP000308768">
    <property type="component" value="Unassembled WGS sequence"/>
</dbReference>
<dbReference type="InterPro" id="IPR020860">
    <property type="entry name" value="MIRO_dom"/>
</dbReference>
<proteinExistence type="predicted"/>
<reference evidence="2 3" key="1">
    <citation type="submission" date="2017-03" db="EMBL/GenBank/DDBJ databases">
        <title>Genomes of endolithic fungi from Antarctica.</title>
        <authorList>
            <person name="Coleine C."/>
            <person name="Masonjones S."/>
            <person name="Stajich J.E."/>
        </authorList>
    </citation>
    <scope>NUCLEOTIDE SEQUENCE [LARGE SCALE GENOMIC DNA]</scope>
    <source>
        <strain evidence="2 3">CCFEE 5187</strain>
    </source>
</reference>
<evidence type="ECO:0000259" key="1">
    <source>
        <dbReference type="PROSITE" id="PS51423"/>
    </source>
</evidence>
<dbReference type="InterPro" id="IPR001806">
    <property type="entry name" value="Small_GTPase"/>
</dbReference>
<accession>A0A4U0XAC9</accession>
<comment type="caution">
    <text evidence="2">The sequence shown here is derived from an EMBL/GenBank/DDBJ whole genome shotgun (WGS) entry which is preliminary data.</text>
</comment>
<dbReference type="SUPFAM" id="SSF52540">
    <property type="entry name" value="P-loop containing nucleoside triphosphate hydrolases"/>
    <property type="match status" value="1"/>
</dbReference>
<name>A0A4U0XAC9_9PEZI</name>
<dbReference type="STRING" id="331657.A0A4U0XAC9"/>
<keyword evidence="3" id="KW-1185">Reference proteome</keyword>
<dbReference type="EMBL" id="NAJN01000418">
    <property type="protein sequence ID" value="TKA73624.1"/>
    <property type="molecule type" value="Genomic_DNA"/>
</dbReference>
<gene>
    <name evidence="2" type="ORF">B0A49_02756</name>
</gene>
<dbReference type="InterPro" id="IPR027417">
    <property type="entry name" value="P-loop_NTPase"/>
</dbReference>
<dbReference type="GO" id="GO:0003924">
    <property type="term" value="F:GTPase activity"/>
    <property type="evidence" value="ECO:0007669"/>
    <property type="project" value="InterPro"/>
</dbReference>
<dbReference type="Gene3D" id="3.40.50.300">
    <property type="entry name" value="P-loop containing nucleotide triphosphate hydrolases"/>
    <property type="match status" value="1"/>
</dbReference>
<organism evidence="2 3">
    <name type="scientific">Cryomyces minteri</name>
    <dbReference type="NCBI Taxonomy" id="331657"/>
    <lineage>
        <taxon>Eukaryota</taxon>
        <taxon>Fungi</taxon>
        <taxon>Dikarya</taxon>
        <taxon>Ascomycota</taxon>
        <taxon>Pezizomycotina</taxon>
        <taxon>Dothideomycetes</taxon>
        <taxon>Dothideomycetes incertae sedis</taxon>
        <taxon>Cryomyces</taxon>
    </lineage>
</organism>
<protein>
    <submittedName>
        <fullName evidence="2">Mitochondrial Rho GTPase 1</fullName>
    </submittedName>
</protein>
<sequence>MATVRICVCGDEACGKSSLITSLVKDVFVTTKIQSVLPQITLPPTIGTPENVTTTIVDTSSLPQERDNLRKEIRKSNVILLVYSDHYSYERVALFWMP</sequence>